<protein>
    <submittedName>
        <fullName evidence="1">Uncharacterized protein</fullName>
    </submittedName>
</protein>
<dbReference type="EnsemblPlants" id="OPUNC02G14830.1">
    <property type="protein sequence ID" value="OPUNC02G14830.1"/>
    <property type="gene ID" value="OPUNC02G14830"/>
</dbReference>
<evidence type="ECO:0000313" key="2">
    <source>
        <dbReference type="Proteomes" id="UP000026962"/>
    </source>
</evidence>
<sequence>MPHLEDQRCGWQRRWRGGRERLAQGEIRGGVAAADEAGDGHQGARQMSGGELDTLRACPKDKYSESSFSWILFLHWFLDWQVYYMFMGRRCEPFGRVAFAHIFVDSYTKTAGWRN</sequence>
<keyword evidence="2" id="KW-1185">Reference proteome</keyword>
<evidence type="ECO:0000313" key="1">
    <source>
        <dbReference type="EnsemblPlants" id="OPUNC02G14830.1"/>
    </source>
</evidence>
<accession>A0A0E0JZU2</accession>
<reference evidence="1" key="1">
    <citation type="submission" date="2015-04" db="UniProtKB">
        <authorList>
            <consortium name="EnsemblPlants"/>
        </authorList>
    </citation>
    <scope>IDENTIFICATION</scope>
</reference>
<name>A0A0E0JZU2_ORYPU</name>
<reference evidence="1" key="2">
    <citation type="submission" date="2018-05" db="EMBL/GenBank/DDBJ databases">
        <title>OpunRS2 (Oryza punctata Reference Sequence Version 2).</title>
        <authorList>
            <person name="Zhang J."/>
            <person name="Kudrna D."/>
            <person name="Lee S."/>
            <person name="Talag J."/>
            <person name="Welchert J."/>
            <person name="Wing R.A."/>
        </authorList>
    </citation>
    <scope>NUCLEOTIDE SEQUENCE [LARGE SCALE GENOMIC DNA]</scope>
</reference>
<organism evidence="1">
    <name type="scientific">Oryza punctata</name>
    <name type="common">Red rice</name>
    <dbReference type="NCBI Taxonomy" id="4537"/>
    <lineage>
        <taxon>Eukaryota</taxon>
        <taxon>Viridiplantae</taxon>
        <taxon>Streptophyta</taxon>
        <taxon>Embryophyta</taxon>
        <taxon>Tracheophyta</taxon>
        <taxon>Spermatophyta</taxon>
        <taxon>Magnoliopsida</taxon>
        <taxon>Liliopsida</taxon>
        <taxon>Poales</taxon>
        <taxon>Poaceae</taxon>
        <taxon>BOP clade</taxon>
        <taxon>Oryzoideae</taxon>
        <taxon>Oryzeae</taxon>
        <taxon>Oryzinae</taxon>
        <taxon>Oryza</taxon>
    </lineage>
</organism>
<dbReference type="HOGENOM" id="CLU_2112878_0_0_1"/>
<dbReference type="Proteomes" id="UP000026962">
    <property type="component" value="Chromosome 2"/>
</dbReference>
<dbReference type="AlphaFoldDB" id="A0A0E0JZU2"/>
<proteinExistence type="predicted"/>
<dbReference type="Gramene" id="OPUNC02G14830.1">
    <property type="protein sequence ID" value="OPUNC02G14830.1"/>
    <property type="gene ID" value="OPUNC02G14830"/>
</dbReference>